<gene>
    <name evidence="2" type="ORF">SAMN05444164_6927</name>
</gene>
<name>A0A1H5G4P5_9BRAD</name>
<dbReference type="RefSeq" id="WP_092124233.1">
    <property type="nucleotide sequence ID" value="NZ_FNTH01000001.1"/>
</dbReference>
<evidence type="ECO:0000259" key="1">
    <source>
        <dbReference type="Pfam" id="PF01261"/>
    </source>
</evidence>
<dbReference type="PANTHER" id="PTHR12110">
    <property type="entry name" value="HYDROXYPYRUVATE ISOMERASE"/>
    <property type="match status" value="1"/>
</dbReference>
<proteinExistence type="predicted"/>
<evidence type="ECO:0000313" key="3">
    <source>
        <dbReference type="Proteomes" id="UP000198992"/>
    </source>
</evidence>
<dbReference type="InterPro" id="IPR036237">
    <property type="entry name" value="Xyl_isomerase-like_sf"/>
</dbReference>
<dbReference type="Gene3D" id="3.20.20.150">
    <property type="entry name" value="Divalent-metal-dependent TIM barrel enzymes"/>
    <property type="match status" value="1"/>
</dbReference>
<keyword evidence="2" id="KW-0413">Isomerase</keyword>
<dbReference type="InterPro" id="IPR013022">
    <property type="entry name" value="Xyl_isomerase-like_TIM-brl"/>
</dbReference>
<dbReference type="Proteomes" id="UP000198992">
    <property type="component" value="Unassembled WGS sequence"/>
</dbReference>
<dbReference type="AlphaFoldDB" id="A0A1H5G4P5"/>
<dbReference type="GO" id="GO:0016853">
    <property type="term" value="F:isomerase activity"/>
    <property type="evidence" value="ECO:0007669"/>
    <property type="project" value="UniProtKB-KW"/>
</dbReference>
<protein>
    <submittedName>
        <fullName evidence="2">Sugar phosphate isomerase/epimerase</fullName>
    </submittedName>
</protein>
<reference evidence="2 3" key="1">
    <citation type="submission" date="2016-10" db="EMBL/GenBank/DDBJ databases">
        <authorList>
            <person name="de Groot N.N."/>
        </authorList>
    </citation>
    <scope>NUCLEOTIDE SEQUENCE [LARGE SCALE GENOMIC DNA]</scope>
    <source>
        <strain evidence="2 3">MT12</strain>
    </source>
</reference>
<sequence length="281" mass="30760">MADAMDFVFWPACVRLRPFREHVDAAVAGGFTSLVVSTDTIDEAVQSGLSLAEMKRIAEDAGVPIRHYDSLTAWAPIRLPSWAPPRMRARFDVPMTRALDICDALHVTNIVAVAAFPRNTVDLDQLIEGFSDLCDRVAKAGMRAELEFMPILGVPDLVTAWDIVRGSARKNSGIMLDTWHFAKSGSSIELLRSIPGEYLGSIQLSDGYADLRGKDLFEDMIQWREFPGEGELPVLDLFKIASSVGKLRHVGPEVFSKRADGMATREAGVRSGAAMRAILAG</sequence>
<dbReference type="SUPFAM" id="SSF51658">
    <property type="entry name" value="Xylose isomerase-like"/>
    <property type="match status" value="1"/>
</dbReference>
<dbReference type="OrthoDB" id="9072761at2"/>
<dbReference type="Pfam" id="PF01261">
    <property type="entry name" value="AP_endonuc_2"/>
    <property type="match status" value="1"/>
</dbReference>
<dbReference type="InterPro" id="IPR050312">
    <property type="entry name" value="IolE/XylAMocC-like"/>
</dbReference>
<accession>A0A1H5G4P5</accession>
<evidence type="ECO:0000313" key="2">
    <source>
        <dbReference type="EMBL" id="SEE10692.1"/>
    </source>
</evidence>
<feature type="domain" description="Xylose isomerase-like TIM barrel" evidence="1">
    <location>
        <begin position="25"/>
        <end position="273"/>
    </location>
</feature>
<organism evidence="2 3">
    <name type="scientific">Bradyrhizobium erythrophlei</name>
    <dbReference type="NCBI Taxonomy" id="1437360"/>
    <lineage>
        <taxon>Bacteria</taxon>
        <taxon>Pseudomonadati</taxon>
        <taxon>Pseudomonadota</taxon>
        <taxon>Alphaproteobacteria</taxon>
        <taxon>Hyphomicrobiales</taxon>
        <taxon>Nitrobacteraceae</taxon>
        <taxon>Bradyrhizobium</taxon>
    </lineage>
</organism>
<dbReference type="PANTHER" id="PTHR12110:SF48">
    <property type="entry name" value="BLL3656 PROTEIN"/>
    <property type="match status" value="1"/>
</dbReference>
<dbReference type="EMBL" id="FNTH01000001">
    <property type="protein sequence ID" value="SEE10692.1"/>
    <property type="molecule type" value="Genomic_DNA"/>
</dbReference>